<evidence type="ECO:0000256" key="10">
    <source>
        <dbReference type="RuleBase" id="RU362115"/>
    </source>
</evidence>
<evidence type="ECO:0000256" key="4">
    <source>
        <dbReference type="ARBA" id="ARBA00022670"/>
    </source>
</evidence>
<dbReference type="PANTHER" id="PTHR22936:SF69">
    <property type="entry name" value="RHOMBOID-LIKE PROTEIN"/>
    <property type="match status" value="1"/>
</dbReference>
<comment type="subcellular location">
    <subcellularLocation>
        <location evidence="2 10">Membrane</location>
        <topology evidence="2 10">Multi-pass membrane protein</topology>
    </subcellularLocation>
</comment>
<evidence type="ECO:0000313" key="12">
    <source>
        <dbReference type="EMBL" id="KAG2210248.1"/>
    </source>
</evidence>
<reference evidence="12" key="1">
    <citation type="submission" date="2020-12" db="EMBL/GenBank/DDBJ databases">
        <title>Metabolic potential, ecology and presence of endohyphal bacteria is reflected in genomic diversity of Mucoromycotina.</title>
        <authorList>
            <person name="Muszewska A."/>
            <person name="Okrasinska A."/>
            <person name="Steczkiewicz K."/>
            <person name="Drgas O."/>
            <person name="Orlowska M."/>
            <person name="Perlinska-Lenart U."/>
            <person name="Aleksandrzak-Piekarczyk T."/>
            <person name="Szatraj K."/>
            <person name="Zielenkiewicz U."/>
            <person name="Pilsyk S."/>
            <person name="Malc E."/>
            <person name="Mieczkowski P."/>
            <person name="Kruszewska J.S."/>
            <person name="Biernat P."/>
            <person name="Pawlowska J."/>
        </authorList>
    </citation>
    <scope>NUCLEOTIDE SEQUENCE</scope>
    <source>
        <strain evidence="12">WA0000017839</strain>
    </source>
</reference>
<dbReference type="InterPro" id="IPR022764">
    <property type="entry name" value="Peptidase_S54_rhomboid_dom"/>
</dbReference>
<evidence type="ECO:0000256" key="9">
    <source>
        <dbReference type="ARBA" id="ARBA00023136"/>
    </source>
</evidence>
<dbReference type="EC" id="3.4.21.105" evidence="10"/>
<evidence type="ECO:0000256" key="7">
    <source>
        <dbReference type="ARBA" id="ARBA00022825"/>
    </source>
</evidence>
<dbReference type="GO" id="GO:0016020">
    <property type="term" value="C:membrane"/>
    <property type="evidence" value="ECO:0007669"/>
    <property type="project" value="UniProtKB-SubCell"/>
</dbReference>
<evidence type="ECO:0000256" key="3">
    <source>
        <dbReference type="ARBA" id="ARBA00009045"/>
    </source>
</evidence>
<keyword evidence="5 10" id="KW-0812">Transmembrane</keyword>
<feature type="transmembrane region" description="Helical" evidence="10">
    <location>
        <begin position="457"/>
        <end position="478"/>
    </location>
</feature>
<evidence type="ECO:0000256" key="6">
    <source>
        <dbReference type="ARBA" id="ARBA00022801"/>
    </source>
</evidence>
<feature type="transmembrane region" description="Helical" evidence="10">
    <location>
        <begin position="424"/>
        <end position="445"/>
    </location>
</feature>
<evidence type="ECO:0000256" key="8">
    <source>
        <dbReference type="ARBA" id="ARBA00022989"/>
    </source>
</evidence>
<dbReference type="Pfam" id="PF01694">
    <property type="entry name" value="Rhomboid"/>
    <property type="match status" value="1"/>
</dbReference>
<dbReference type="GO" id="GO:0006508">
    <property type="term" value="P:proteolysis"/>
    <property type="evidence" value="ECO:0007669"/>
    <property type="project" value="UniProtKB-KW"/>
</dbReference>
<protein>
    <recommendedName>
        <fullName evidence="10">Rhomboid-type serine protease</fullName>
        <ecNumber evidence="10">3.4.21.105</ecNumber>
    </recommendedName>
</protein>
<keyword evidence="8 10" id="KW-1133">Transmembrane helix</keyword>
<comment type="similarity">
    <text evidence="3 10">Belongs to the peptidase S54 family.</text>
</comment>
<evidence type="ECO:0000259" key="11">
    <source>
        <dbReference type="Pfam" id="PF01694"/>
    </source>
</evidence>
<sequence length="621" mass="69573">MSNNMIKKTFKKNFAKVPTFIEVSPTALCCSSSIVSPSPIEETMVAKRQILQQGIPARYSSIKKAFRYETSHLNKLQETMHDLEKNDQRPKTAPDLMFMRDKMDQPIKYLRRHMTINGDTDSLNRYNSSDLIRYTLHDKDIPRHNSSSSLNTMANEEFHLKDQHGNDLNDALHYDMTSDNDYARDNIAVPPNYYHAVIQQPNRLLSSSYCDSNLRGQIKEQTCQSLTHNSSAEARLSGIIHSGTQFSSPESTTSYYHTTAEEKNSGTILTSSTLPQSFLSHLSLMNNNSKESALPIKKWFPYFTYLTTMIMFTYFIASITVNFRLTGQFIETSPINAMVGPSTETLIYIGARYVPCIKPTNTLTSAVEAIYNCPTTVPSVYKHITANSSAVTFNRPTTYGCNLQTLCGGTTFRNPDKPDQGYRFVSALFIHSGLLSLLLNTIIHVKLGTQIEKIINPVRYGAIWIGSGAFGYIFGAVFVPESNVSAGCSVAMMGVTAFLFIDLIRNWNRINNPCRVLLDVVGYFSICIVLGFLPGYDNFAHIGGFVGGLMITLMVLPIVANGHPSSSESQKAAVRFDEQIIQLWMMRIMATAFITILMWIALHLLMEGGEQNIRESSMMDD</sequence>
<keyword evidence="4 10" id="KW-0645">Protease</keyword>
<dbReference type="OrthoDB" id="2146116at2759"/>
<dbReference type="EMBL" id="JAEPRD010000012">
    <property type="protein sequence ID" value="KAG2210248.1"/>
    <property type="molecule type" value="Genomic_DNA"/>
</dbReference>
<gene>
    <name evidence="12" type="ORF">INT47_003233</name>
</gene>
<feature type="transmembrane region" description="Helical" evidence="10">
    <location>
        <begin position="539"/>
        <end position="560"/>
    </location>
</feature>
<evidence type="ECO:0000256" key="5">
    <source>
        <dbReference type="ARBA" id="ARBA00022692"/>
    </source>
</evidence>
<feature type="transmembrane region" description="Helical" evidence="10">
    <location>
        <begin position="484"/>
        <end position="504"/>
    </location>
</feature>
<keyword evidence="13" id="KW-1185">Reference proteome</keyword>
<comment type="function">
    <text evidence="10">Serine protease involved in intramembrane proteolysis.</text>
</comment>
<dbReference type="InterPro" id="IPR035952">
    <property type="entry name" value="Rhomboid-like_sf"/>
</dbReference>
<name>A0A8H7VBB6_9FUNG</name>
<dbReference type="AlphaFoldDB" id="A0A8H7VBB6"/>
<keyword evidence="6 10" id="KW-0378">Hydrolase</keyword>
<feature type="transmembrane region" description="Helical" evidence="10">
    <location>
        <begin position="581"/>
        <end position="602"/>
    </location>
</feature>
<organism evidence="12 13">
    <name type="scientific">Mucor saturninus</name>
    <dbReference type="NCBI Taxonomy" id="64648"/>
    <lineage>
        <taxon>Eukaryota</taxon>
        <taxon>Fungi</taxon>
        <taxon>Fungi incertae sedis</taxon>
        <taxon>Mucoromycota</taxon>
        <taxon>Mucoromycotina</taxon>
        <taxon>Mucoromycetes</taxon>
        <taxon>Mucorales</taxon>
        <taxon>Mucorineae</taxon>
        <taxon>Mucoraceae</taxon>
        <taxon>Mucor</taxon>
    </lineage>
</organism>
<comment type="catalytic activity">
    <reaction evidence="1 10">
        <text>Cleaves type-1 transmembrane domains using a catalytic dyad composed of serine and histidine that are contributed by different transmembrane domains.</text>
        <dbReference type="EC" id="3.4.21.105"/>
    </reaction>
</comment>
<dbReference type="PANTHER" id="PTHR22936">
    <property type="entry name" value="RHOMBOID-RELATED"/>
    <property type="match status" value="1"/>
</dbReference>
<dbReference type="Proteomes" id="UP000603453">
    <property type="component" value="Unassembled WGS sequence"/>
</dbReference>
<dbReference type="SUPFAM" id="SSF144091">
    <property type="entry name" value="Rhomboid-like"/>
    <property type="match status" value="1"/>
</dbReference>
<keyword evidence="7 10" id="KW-0720">Serine protease</keyword>
<feature type="domain" description="Peptidase S54 rhomboid" evidence="11">
    <location>
        <begin position="419"/>
        <end position="556"/>
    </location>
</feature>
<dbReference type="Gene3D" id="1.20.1540.10">
    <property type="entry name" value="Rhomboid-like"/>
    <property type="match status" value="1"/>
</dbReference>
<evidence type="ECO:0000313" key="13">
    <source>
        <dbReference type="Proteomes" id="UP000603453"/>
    </source>
</evidence>
<accession>A0A8H7VBB6</accession>
<evidence type="ECO:0000256" key="1">
    <source>
        <dbReference type="ARBA" id="ARBA00000156"/>
    </source>
</evidence>
<comment type="caution">
    <text evidence="12">The sequence shown here is derived from an EMBL/GenBank/DDBJ whole genome shotgun (WGS) entry which is preliminary data.</text>
</comment>
<dbReference type="InterPro" id="IPR002610">
    <property type="entry name" value="Peptidase_S54_rhomboid-like"/>
</dbReference>
<feature type="transmembrane region" description="Helical" evidence="10">
    <location>
        <begin position="299"/>
        <end position="317"/>
    </location>
</feature>
<keyword evidence="9 10" id="KW-0472">Membrane</keyword>
<dbReference type="GO" id="GO:0004252">
    <property type="term" value="F:serine-type endopeptidase activity"/>
    <property type="evidence" value="ECO:0007669"/>
    <property type="project" value="InterPro"/>
</dbReference>
<evidence type="ECO:0000256" key="2">
    <source>
        <dbReference type="ARBA" id="ARBA00004141"/>
    </source>
</evidence>
<proteinExistence type="inferred from homology"/>
<feature type="transmembrane region" description="Helical" evidence="10">
    <location>
        <begin position="516"/>
        <end position="533"/>
    </location>
</feature>